<name>Q7RFQ8_PLAYO</name>
<evidence type="ECO:0000313" key="2">
    <source>
        <dbReference type="Proteomes" id="UP000008553"/>
    </source>
</evidence>
<sequence length="32" mass="4149">LFIYTIIFVRKFIFYFLTILCKEIKMIYYKNY</sequence>
<keyword evidence="2" id="KW-1185">Reference proteome</keyword>
<organism evidence="1 2">
    <name type="scientific">Plasmodium yoelii yoelii</name>
    <dbReference type="NCBI Taxonomy" id="73239"/>
    <lineage>
        <taxon>Eukaryota</taxon>
        <taxon>Sar</taxon>
        <taxon>Alveolata</taxon>
        <taxon>Apicomplexa</taxon>
        <taxon>Aconoidasida</taxon>
        <taxon>Haemosporida</taxon>
        <taxon>Plasmodiidae</taxon>
        <taxon>Plasmodium</taxon>
        <taxon>Plasmodium (Vinckeia)</taxon>
    </lineage>
</organism>
<evidence type="ECO:0000313" key="1">
    <source>
        <dbReference type="EMBL" id="EAA16537.1"/>
    </source>
</evidence>
<dbReference type="Proteomes" id="UP000008553">
    <property type="component" value="Unassembled WGS sequence"/>
</dbReference>
<accession>Q7RFQ8</accession>
<dbReference type="EMBL" id="AABL01001424">
    <property type="protein sequence ID" value="EAA16537.1"/>
    <property type="molecule type" value="Genomic_DNA"/>
</dbReference>
<reference evidence="1 2" key="1">
    <citation type="journal article" date="2002" name="Nature">
        <title>Genome sequence and comparative analysis of the model rodent malaria parasite Plasmodium yoelii yoelii.</title>
        <authorList>
            <person name="Carlton J.M."/>
            <person name="Angiuoli S.V."/>
            <person name="Suh B.B."/>
            <person name="Kooij T.W."/>
            <person name="Pertea M."/>
            <person name="Silva J.C."/>
            <person name="Ermolaeva M.D."/>
            <person name="Allen J.E."/>
            <person name="Selengut J.D."/>
            <person name="Koo H.L."/>
            <person name="Peterson J.D."/>
            <person name="Pop M."/>
            <person name="Kosack D.S."/>
            <person name="Shumway M.F."/>
            <person name="Bidwell S.L."/>
            <person name="Shallom S.J."/>
            <person name="van Aken S.E."/>
            <person name="Riedmuller S.B."/>
            <person name="Feldblyum T.V."/>
            <person name="Cho J.K."/>
            <person name="Quackenbush J."/>
            <person name="Sedegah M."/>
            <person name="Shoaibi A."/>
            <person name="Cummings L.M."/>
            <person name="Florens L."/>
            <person name="Yates J.R."/>
            <person name="Raine J.D."/>
            <person name="Sinden R.E."/>
            <person name="Harris M.A."/>
            <person name="Cunningham D.A."/>
            <person name="Preiser P.R."/>
            <person name="Bergman L.W."/>
            <person name="Vaidya A.B."/>
            <person name="van Lin L.H."/>
            <person name="Janse C.J."/>
            <person name="Waters A.P."/>
            <person name="Smith H.O."/>
            <person name="White O.R."/>
            <person name="Salzberg S.L."/>
            <person name="Venter J.C."/>
            <person name="Fraser C.M."/>
            <person name="Hoffman S.L."/>
            <person name="Gardner M.J."/>
            <person name="Carucci D.J."/>
        </authorList>
    </citation>
    <scope>NUCLEOTIDE SEQUENCE [LARGE SCALE GENOMIC DNA]</scope>
    <source>
        <strain evidence="1 2">17XNL</strain>
    </source>
</reference>
<dbReference type="InParanoid" id="Q7RFQ8"/>
<dbReference type="AlphaFoldDB" id="Q7RFQ8"/>
<gene>
    <name evidence="1" type="ORF">PY04646</name>
</gene>
<protein>
    <submittedName>
        <fullName evidence="1">Uncharacterized protein</fullName>
    </submittedName>
</protein>
<dbReference type="PaxDb" id="73239-Q7RFQ8"/>
<proteinExistence type="predicted"/>
<comment type="caution">
    <text evidence="1">The sequence shown here is derived from an EMBL/GenBank/DDBJ whole genome shotgun (WGS) entry which is preliminary data.</text>
</comment>
<feature type="non-terminal residue" evidence="1">
    <location>
        <position position="1"/>
    </location>
</feature>